<evidence type="ECO:0000313" key="1">
    <source>
        <dbReference type="EMBL" id="PON84474.1"/>
    </source>
</evidence>
<proteinExistence type="predicted"/>
<dbReference type="AlphaFoldDB" id="A0A2P5EG31"/>
<sequence length="48" mass="5804">MVERDYMYRWWFSRSVKLAGSFGALTIGVWRQKWKWLGAIYAKIHRGP</sequence>
<name>A0A2P5EG31_TREOI</name>
<reference evidence="2" key="1">
    <citation type="submission" date="2016-06" db="EMBL/GenBank/DDBJ databases">
        <title>Parallel loss of symbiosis genes in relatives of nitrogen-fixing non-legume Parasponia.</title>
        <authorList>
            <person name="Van Velzen R."/>
            <person name="Holmer R."/>
            <person name="Bu F."/>
            <person name="Rutten L."/>
            <person name="Van Zeijl A."/>
            <person name="Liu W."/>
            <person name="Santuari L."/>
            <person name="Cao Q."/>
            <person name="Sharma T."/>
            <person name="Shen D."/>
            <person name="Roswanjaya Y."/>
            <person name="Wardhani T."/>
            <person name="Kalhor M.S."/>
            <person name="Jansen J."/>
            <person name="Van den Hoogen J."/>
            <person name="Gungor B."/>
            <person name="Hartog M."/>
            <person name="Hontelez J."/>
            <person name="Verver J."/>
            <person name="Yang W.-C."/>
            <person name="Schijlen E."/>
            <person name="Repin R."/>
            <person name="Schilthuizen M."/>
            <person name="Schranz E."/>
            <person name="Heidstra R."/>
            <person name="Miyata K."/>
            <person name="Fedorova E."/>
            <person name="Kohlen W."/>
            <person name="Bisseling T."/>
            <person name="Smit S."/>
            <person name="Geurts R."/>
        </authorList>
    </citation>
    <scope>NUCLEOTIDE SEQUENCE [LARGE SCALE GENOMIC DNA]</scope>
    <source>
        <strain evidence="2">cv. RG33-2</strain>
    </source>
</reference>
<dbReference type="InParanoid" id="A0A2P5EG31"/>
<dbReference type="Proteomes" id="UP000237000">
    <property type="component" value="Unassembled WGS sequence"/>
</dbReference>
<keyword evidence="2" id="KW-1185">Reference proteome</keyword>
<accession>A0A2P5EG31</accession>
<protein>
    <submittedName>
        <fullName evidence="1">Uncharacterized protein</fullName>
    </submittedName>
</protein>
<dbReference type="OrthoDB" id="10330514at2759"/>
<evidence type="ECO:0000313" key="2">
    <source>
        <dbReference type="Proteomes" id="UP000237000"/>
    </source>
</evidence>
<dbReference type="EMBL" id="JXTC01000161">
    <property type="protein sequence ID" value="PON84474.1"/>
    <property type="molecule type" value="Genomic_DNA"/>
</dbReference>
<gene>
    <name evidence="1" type="ORF">TorRG33x02_196790</name>
</gene>
<organism evidence="1 2">
    <name type="scientific">Trema orientale</name>
    <name type="common">Charcoal tree</name>
    <name type="synonym">Celtis orientalis</name>
    <dbReference type="NCBI Taxonomy" id="63057"/>
    <lineage>
        <taxon>Eukaryota</taxon>
        <taxon>Viridiplantae</taxon>
        <taxon>Streptophyta</taxon>
        <taxon>Embryophyta</taxon>
        <taxon>Tracheophyta</taxon>
        <taxon>Spermatophyta</taxon>
        <taxon>Magnoliopsida</taxon>
        <taxon>eudicotyledons</taxon>
        <taxon>Gunneridae</taxon>
        <taxon>Pentapetalae</taxon>
        <taxon>rosids</taxon>
        <taxon>fabids</taxon>
        <taxon>Rosales</taxon>
        <taxon>Cannabaceae</taxon>
        <taxon>Trema</taxon>
    </lineage>
</organism>
<comment type="caution">
    <text evidence="1">The sequence shown here is derived from an EMBL/GenBank/DDBJ whole genome shotgun (WGS) entry which is preliminary data.</text>
</comment>